<proteinExistence type="predicted"/>
<dbReference type="SUPFAM" id="SSF52540">
    <property type="entry name" value="P-loop containing nucleoside triphosphate hydrolases"/>
    <property type="match status" value="1"/>
</dbReference>
<evidence type="ECO:0000259" key="3">
    <source>
        <dbReference type="Pfam" id="PF13304"/>
    </source>
</evidence>
<dbReference type="InterPro" id="IPR026082">
    <property type="entry name" value="ABCA"/>
</dbReference>
<dbReference type="GO" id="GO:0005319">
    <property type="term" value="F:lipid transporter activity"/>
    <property type="evidence" value="ECO:0007669"/>
    <property type="project" value="TreeGrafter"/>
</dbReference>
<comment type="caution">
    <text evidence="4">The sequence shown here is derived from an EMBL/GenBank/DDBJ whole genome shotgun (WGS) entry which is preliminary data.</text>
</comment>
<name>A0A819TQV9_9BILA</name>
<dbReference type="Pfam" id="PF13304">
    <property type="entry name" value="AAA_21"/>
    <property type="match status" value="1"/>
</dbReference>
<accession>A0A819TQV9</accession>
<evidence type="ECO:0000313" key="4">
    <source>
        <dbReference type="EMBL" id="CAF4081680.1"/>
    </source>
</evidence>
<dbReference type="InterPro" id="IPR003959">
    <property type="entry name" value="ATPase_AAA_core"/>
</dbReference>
<dbReference type="GO" id="GO:0016020">
    <property type="term" value="C:membrane"/>
    <property type="evidence" value="ECO:0007669"/>
    <property type="project" value="InterPro"/>
</dbReference>
<dbReference type="EMBL" id="CAJOBD010007237">
    <property type="protein sequence ID" value="CAF4081680.1"/>
    <property type="molecule type" value="Genomic_DNA"/>
</dbReference>
<dbReference type="Gene3D" id="3.40.50.300">
    <property type="entry name" value="P-loop containing nucleotide triphosphate hydrolases"/>
    <property type="match status" value="1"/>
</dbReference>
<organism evidence="4 5">
    <name type="scientific">Rotaria sordida</name>
    <dbReference type="NCBI Taxonomy" id="392033"/>
    <lineage>
        <taxon>Eukaryota</taxon>
        <taxon>Metazoa</taxon>
        <taxon>Spiralia</taxon>
        <taxon>Gnathifera</taxon>
        <taxon>Rotifera</taxon>
        <taxon>Eurotatoria</taxon>
        <taxon>Bdelloidea</taxon>
        <taxon>Philodinida</taxon>
        <taxon>Philodinidae</taxon>
        <taxon>Rotaria</taxon>
    </lineage>
</organism>
<evidence type="ECO:0000313" key="5">
    <source>
        <dbReference type="Proteomes" id="UP000663836"/>
    </source>
</evidence>
<reference evidence="4" key="1">
    <citation type="submission" date="2021-02" db="EMBL/GenBank/DDBJ databases">
        <authorList>
            <person name="Nowell W R."/>
        </authorList>
    </citation>
    <scope>NUCLEOTIDE SEQUENCE</scope>
</reference>
<dbReference type="Proteomes" id="UP000663836">
    <property type="component" value="Unassembled WGS sequence"/>
</dbReference>
<gene>
    <name evidence="4" type="ORF">JBS370_LOCUS30741</name>
</gene>
<dbReference type="GO" id="GO:0140359">
    <property type="term" value="F:ABC-type transporter activity"/>
    <property type="evidence" value="ECO:0007669"/>
    <property type="project" value="InterPro"/>
</dbReference>
<feature type="domain" description="ATPase AAA-type core" evidence="3">
    <location>
        <begin position="16"/>
        <end position="75"/>
    </location>
</feature>
<keyword evidence="1" id="KW-0813">Transport</keyword>
<evidence type="ECO:0000256" key="2">
    <source>
        <dbReference type="ARBA" id="ARBA00022737"/>
    </source>
</evidence>
<dbReference type="PANTHER" id="PTHR19229:SF36">
    <property type="entry name" value="ATP-BINDING CASSETTE SUB-FAMILY A MEMBER 2"/>
    <property type="match status" value="1"/>
</dbReference>
<sequence>MLFDVGLTSKRNGIVSTLSGGMKRKLSVAMAFVGDAKTIILDEPTAGVDPYARRAIWEVLLKLKRGRTILLSTHHMDEANVLGDRIATISNGQLKCCGTSLFLKTTFGEGYILTLIKKDPWMASKNDVTSTITQYKPQAYLKEETQLPSNECIIFIRLNITI</sequence>
<dbReference type="GO" id="GO:0016887">
    <property type="term" value="F:ATP hydrolysis activity"/>
    <property type="evidence" value="ECO:0007669"/>
    <property type="project" value="InterPro"/>
</dbReference>
<protein>
    <recommendedName>
        <fullName evidence="3">ATPase AAA-type core domain-containing protein</fullName>
    </recommendedName>
</protein>
<dbReference type="AlphaFoldDB" id="A0A819TQV9"/>
<dbReference type="InterPro" id="IPR027417">
    <property type="entry name" value="P-loop_NTPase"/>
</dbReference>
<dbReference type="PANTHER" id="PTHR19229">
    <property type="entry name" value="ATP-BINDING CASSETTE TRANSPORTER SUBFAMILY A ABCA"/>
    <property type="match status" value="1"/>
</dbReference>
<dbReference type="GO" id="GO:0005524">
    <property type="term" value="F:ATP binding"/>
    <property type="evidence" value="ECO:0007669"/>
    <property type="project" value="InterPro"/>
</dbReference>
<keyword evidence="2" id="KW-0677">Repeat</keyword>
<evidence type="ECO:0000256" key="1">
    <source>
        <dbReference type="ARBA" id="ARBA00022448"/>
    </source>
</evidence>